<organism evidence="2 3">
    <name type="scientific">Streptomyces yanii</name>
    <dbReference type="NCBI Taxonomy" id="78510"/>
    <lineage>
        <taxon>Bacteria</taxon>
        <taxon>Bacillati</taxon>
        <taxon>Actinomycetota</taxon>
        <taxon>Actinomycetes</taxon>
        <taxon>Kitasatosporales</taxon>
        <taxon>Streptomycetaceae</taxon>
        <taxon>Streptomyces</taxon>
    </lineage>
</organism>
<evidence type="ECO:0000313" key="2">
    <source>
        <dbReference type="EMBL" id="MFB9576049.1"/>
    </source>
</evidence>
<evidence type="ECO:0008006" key="4">
    <source>
        <dbReference type="Google" id="ProtNLM"/>
    </source>
</evidence>
<protein>
    <recommendedName>
        <fullName evidence="4">Secreted protein</fullName>
    </recommendedName>
</protein>
<feature type="region of interest" description="Disordered" evidence="1">
    <location>
        <begin position="94"/>
        <end position="132"/>
    </location>
</feature>
<evidence type="ECO:0000256" key="1">
    <source>
        <dbReference type="SAM" id="MobiDB-lite"/>
    </source>
</evidence>
<dbReference type="RefSeq" id="WP_386144487.1">
    <property type="nucleotide sequence ID" value="NZ_JBHMCG010000118.1"/>
</dbReference>
<dbReference type="Proteomes" id="UP001589710">
    <property type="component" value="Unassembled WGS sequence"/>
</dbReference>
<reference evidence="2 3" key="1">
    <citation type="submission" date="2024-09" db="EMBL/GenBank/DDBJ databases">
        <authorList>
            <person name="Sun Q."/>
            <person name="Mori K."/>
        </authorList>
    </citation>
    <scope>NUCLEOTIDE SEQUENCE [LARGE SCALE GENOMIC DNA]</scope>
    <source>
        <strain evidence="2 3">JCM 3331</strain>
    </source>
</reference>
<comment type="caution">
    <text evidence="2">The sequence shown here is derived from an EMBL/GenBank/DDBJ whole genome shotgun (WGS) entry which is preliminary data.</text>
</comment>
<sequence>MIDYFGCVIQGMSGGAVRRPVRAALLFALLLLVACHLVGALHGPGFATLPVHAAVDGCSHAAAEHSADRAPDHGGGHTEVVDHAVDRLRPPADHAVTDPGDTAPLTYTPRAVPGPSGPVGAEPLRGDTGGGQATLTRLCVLRQ</sequence>
<accession>A0ABV5RDX1</accession>
<gene>
    <name evidence="2" type="ORF">ACFFTL_28115</name>
</gene>
<evidence type="ECO:0000313" key="3">
    <source>
        <dbReference type="Proteomes" id="UP001589710"/>
    </source>
</evidence>
<name>A0ABV5RDX1_9ACTN</name>
<keyword evidence="3" id="KW-1185">Reference proteome</keyword>
<dbReference type="EMBL" id="JBHMCG010000118">
    <property type="protein sequence ID" value="MFB9576049.1"/>
    <property type="molecule type" value="Genomic_DNA"/>
</dbReference>
<proteinExistence type="predicted"/>